<comment type="caution">
    <text evidence="7">The sequence shown here is derived from an EMBL/GenBank/DDBJ whole genome shotgun (WGS) entry which is preliminary data.</text>
</comment>
<protein>
    <submittedName>
        <fullName evidence="7">UvrD-like Helicase, ATP-binding domain, P-loop containing nucleoside triphosphate hydrolase</fullName>
    </submittedName>
</protein>
<feature type="binding site" evidence="5">
    <location>
        <begin position="1086"/>
        <end position="1093"/>
    </location>
    <ligand>
        <name>ATP</name>
        <dbReference type="ChEBI" id="CHEBI:30616"/>
    </ligand>
</feature>
<evidence type="ECO:0000313" key="8">
    <source>
        <dbReference type="Proteomes" id="UP000245207"/>
    </source>
</evidence>
<dbReference type="InterPro" id="IPR039904">
    <property type="entry name" value="TRANK1"/>
</dbReference>
<dbReference type="Pfam" id="PF00580">
    <property type="entry name" value="UvrD-helicase"/>
    <property type="match status" value="1"/>
</dbReference>
<proteinExistence type="predicted"/>
<keyword evidence="2 5" id="KW-0378">Hydrolase</keyword>
<dbReference type="GO" id="GO:0016787">
    <property type="term" value="F:hydrolase activity"/>
    <property type="evidence" value="ECO:0007669"/>
    <property type="project" value="UniProtKB-UniRule"/>
</dbReference>
<dbReference type="InterPro" id="IPR047187">
    <property type="entry name" value="SF1_C_Upf1"/>
</dbReference>
<dbReference type="InterPro" id="IPR041679">
    <property type="entry name" value="DNA2/NAM7-like_C"/>
</dbReference>
<evidence type="ECO:0000256" key="4">
    <source>
        <dbReference type="ARBA" id="ARBA00022840"/>
    </source>
</evidence>
<keyword evidence="3 5" id="KW-0347">Helicase</keyword>
<dbReference type="FunFam" id="3.40.50.300:FF:000326">
    <property type="entry name" value="P-loop containing nucleoside triphosphate hydrolase"/>
    <property type="match status" value="1"/>
</dbReference>
<dbReference type="PANTHER" id="PTHR21529:SF4">
    <property type="entry name" value="TPR AND ANKYRIN REPEAT-CONTAINING PROTEIN 1"/>
    <property type="match status" value="1"/>
</dbReference>
<dbReference type="Gene3D" id="3.40.50.300">
    <property type="entry name" value="P-loop containing nucleotide triphosphate hydrolases"/>
    <property type="match status" value="3"/>
</dbReference>
<evidence type="ECO:0000256" key="3">
    <source>
        <dbReference type="ARBA" id="ARBA00022806"/>
    </source>
</evidence>
<dbReference type="STRING" id="35608.A0A2U1Q6X2"/>
<dbReference type="EMBL" id="PKPP01000359">
    <property type="protein sequence ID" value="PWA93755.1"/>
    <property type="molecule type" value="Genomic_DNA"/>
</dbReference>
<feature type="domain" description="UvrD-like helicase ATP-binding" evidence="6">
    <location>
        <begin position="1065"/>
        <end position="1452"/>
    </location>
</feature>
<dbReference type="InterPro" id="IPR014016">
    <property type="entry name" value="UvrD-like_ATP-bd"/>
</dbReference>
<sequence length="2446" mass="279061">MMDSWKKKGAAHHQDHKFAELIFSWSIDDILNEELYKYQAEKIPVTFQSEEHYFSSFVYPLLEETRTELASSLEIMSSAPFAEISSLNEVKAKGKMLYDVKVGPWRNRCSERGKEPYRTLPGDLFLLMDGKPDSISDLQNLGSRTWAFSLVNKTVDDDNEDSSPSKHFKAKLSHRIDFQDGMFVVFLMNITTQKRIWNSLHVHENLNIIKEVIYADSVVKECDVCSFRCGDSVSENVDRQFMSRLNEFQIAAIMASINKTKCCHNSSVGQIWGPPGTGKTTTVSVMLFMLLKMDCRMVACAPTNVAIVQLASRVLNLVRESFDTRTVNGDSFCPVGDVLLFGNMERLKVGTEIEDIYVEHRVDRLTECLGSLTGWKHCIRSMIDLLENCVSQYDVFVENELKEQTTGVEIKTNKLNVKPFIGFLRDRFKSSALPLRRCILTLCTHISRSFMQEDNFQILVSLLNHISSLESLLFQENLVSEELEKLFSFKLPEDDYSKYGDMSSISSVRNMCCSVLRTLQKSLERLAFPSVLKISELKNFCFEQASLIFCTTSTSYKLHTVKMEPLNLLVIDEAAQLKEAESTIPLQLPGVNHAILIGDECQLPAMVKSKVSTEFGFGRSLFERLSSLGHSKHLLKIQYRMHPAISFFPNDSFYENQILDAEDVACKSYEKRYLSGPMFGSYSFINVVGGREEKVDDGQSLRNMVEVALVMKIVQNLYRVCNNTNQKLSVGVVSPYAAQVLTIQEKLAHKYEKLDGFSVKVKSIDGFQGGEEDIIILSTVRSNSQGSVGFLSSLQRTNVALTRARHSLWILGNERTLASSESIWKELVCNARNRNCLFNADADECLKMTIVGVKKELDQLDDLANGKSVLFKDAKWKVLFSNDFKTSFGKLKCSSMKKQVLHLLLKLSNGWRPKSRSVDLHCENSLQVIKQFKVEELYIICTIDIRKESKYVQILKVWNVLSLEEIPKMTKRLESIFSTYTDDYVNRCTEKCVEGNLELPKSWAASEDIIRFRKPSKCEGESEVSEGRSYVENSKVSESLLLMKFYSLSTGVVNHLLSENEVDLPMEVTDEQMDIISFSKSSFIIGRSGTGKTTILTTKLFQNEQNIRVASEGVGSSESSHVRDTDVIDGCDESRLTVLRQLFVTVSPKLCYAVKKQVSQLTSDARNGNSSAENNLDDEDYITSEFSDIPNTFVGIPVKSYPLVITFHKFLMMLDGTLGNSFFERFLEAKEGSHGDHISSRSIAMQTFIRLSEVTYDRFCSLYWPHFDSILTKNLDPSRVFTEIISHIKGGMHAGGSRDGKLSNDAYSLLSEGRTSTLTREKRKMVYTLFQAYEKMKTKRGEFDLGDFVNDIHRRLENTNYEGDQIDFVYIDEVQDLSMRQICLFKYICPNVYEGFIFAGDTAQTIARGIDFRFQDIRSLFYKEFLSNKTNGKQEKGLVSDIFQLKQNFRTHVGVLELAQSVVDILYCYFAHAIDKLEPEVSLISGEAPIILESGNDENAIVTIFGDGGFIGDIVGFGAEQVILVRDESAKTEICKYVGKHALVLTIVECKGLEFQDVFLYNFFGSSPLKEQWRLIYGYMKERDWLDEKHPHAFPSFSEARHNVLCSELKQLMCFKRAGDTKWEKLAKASDLRASAQLMLGTNSEAAFGNLRDAGDMFESIGKHDSAATCYCDLGDYKKAAQIYLDKCGRPDAAAECFLLAKCYSEAAEIYATNDQFSNCLSVCKKVKLYDEGMRYLEYWKEHVIGQRKEIEQMEQKFMESCALDYHERKDNNSMMKYVRSFRTMESKREFLRKIGCLDDLLVLEEESGNFLDAAKLVRSWGDVLKESEFMEKAGQHDHAASLLVFYVFFSSLWRKGNGGWPLKPFTHKEELCKKAKSLADMGSKGYYPSVCIELKVFSNEESSLSELQRHLNESQRQKSVRGEILTIRKLLDAHLPFQFSKYDLQDELPFVTNEYVDDKISHNEVSPTTLIFYWNMWMENLVKIFEGLKSLEFEERNEHAGHVDFSLSYFGVRRQSVNANMVYLLVNKDADWLKNAGDLHRNGKIVTLDLKRLVFAMRSYWQSELQYVGMKVFETLEGLLHDNTKPTSKSSVFQQNVTLVSKFLLDCKYLNLTFKQKVRISTTYFHLVFPLDWRKSISEDLISARETHISLKLLQDIINQEDQLNYYKIGKVVMICLGSRKPVALNEEIFTKLQQIPEWELFFENFWNSGLKDTHATEALQDALKDTADWRLPGYMSPHSFIYLLDYILFKASFSSGYFFTTKSSFVEWFMHVDISASKQILPEHAISFLVATINDILDNKIDTVSWIERSGIDYAYYHPLLALKLVMILSLICLQVPADCSRTLLDLLTGSNNIAYLLPRNFVSPLLRRRMGCYLNLDPNMVAEAFVSVEDPLVIGDSVNPRINAPCAIFVDLTRSREEIMSDLFPNLHLNPMDGCEGVAENES</sequence>
<dbReference type="PANTHER" id="PTHR21529">
    <property type="entry name" value="MAMMARY TURMOR VIRUS RECEPTOR HOMOLOG 1, 2 MTVR1, 2"/>
    <property type="match status" value="1"/>
</dbReference>
<dbReference type="GO" id="GO:0005524">
    <property type="term" value="F:ATP binding"/>
    <property type="evidence" value="ECO:0007669"/>
    <property type="project" value="UniProtKB-UniRule"/>
</dbReference>
<keyword evidence="1 5" id="KW-0547">Nucleotide-binding</keyword>
<dbReference type="OrthoDB" id="3156807at2759"/>
<dbReference type="Pfam" id="PF20073">
    <property type="entry name" value="DUF6469"/>
    <property type="match status" value="1"/>
</dbReference>
<organism evidence="7 8">
    <name type="scientific">Artemisia annua</name>
    <name type="common">Sweet wormwood</name>
    <dbReference type="NCBI Taxonomy" id="35608"/>
    <lineage>
        <taxon>Eukaryota</taxon>
        <taxon>Viridiplantae</taxon>
        <taxon>Streptophyta</taxon>
        <taxon>Embryophyta</taxon>
        <taxon>Tracheophyta</taxon>
        <taxon>Spermatophyta</taxon>
        <taxon>Magnoliopsida</taxon>
        <taxon>eudicotyledons</taxon>
        <taxon>Gunneridae</taxon>
        <taxon>Pentapetalae</taxon>
        <taxon>asterids</taxon>
        <taxon>campanulids</taxon>
        <taxon>Asterales</taxon>
        <taxon>Asteraceae</taxon>
        <taxon>Asteroideae</taxon>
        <taxon>Anthemideae</taxon>
        <taxon>Artemisiinae</taxon>
        <taxon>Artemisia</taxon>
    </lineage>
</organism>
<dbReference type="InterPro" id="IPR041677">
    <property type="entry name" value="DNA2/NAM7_AAA_11"/>
</dbReference>
<evidence type="ECO:0000256" key="1">
    <source>
        <dbReference type="ARBA" id="ARBA00022741"/>
    </source>
</evidence>
<dbReference type="Proteomes" id="UP000245207">
    <property type="component" value="Unassembled WGS sequence"/>
</dbReference>
<dbReference type="CDD" id="cd18808">
    <property type="entry name" value="SF1_C_Upf1"/>
    <property type="match status" value="1"/>
</dbReference>
<evidence type="ECO:0000256" key="5">
    <source>
        <dbReference type="PROSITE-ProRule" id="PRU00560"/>
    </source>
</evidence>
<dbReference type="InterPro" id="IPR027417">
    <property type="entry name" value="P-loop_NTPase"/>
</dbReference>
<dbReference type="InterPro" id="IPR045529">
    <property type="entry name" value="DUF6469"/>
</dbReference>
<evidence type="ECO:0000256" key="2">
    <source>
        <dbReference type="ARBA" id="ARBA00022801"/>
    </source>
</evidence>
<dbReference type="Pfam" id="PF13086">
    <property type="entry name" value="AAA_11"/>
    <property type="match status" value="1"/>
</dbReference>
<evidence type="ECO:0000259" key="6">
    <source>
        <dbReference type="PROSITE" id="PS51198"/>
    </source>
</evidence>
<accession>A0A2U1Q6X2</accession>
<dbReference type="PROSITE" id="PS51198">
    <property type="entry name" value="UVRD_HELICASE_ATP_BIND"/>
    <property type="match status" value="1"/>
</dbReference>
<gene>
    <name evidence="7" type="ORF">CTI12_AA044730</name>
</gene>
<reference evidence="7 8" key="1">
    <citation type="journal article" date="2018" name="Mol. Plant">
        <title>The genome of Artemisia annua provides insight into the evolution of Asteraceae family and artemisinin biosynthesis.</title>
        <authorList>
            <person name="Shen Q."/>
            <person name="Zhang L."/>
            <person name="Liao Z."/>
            <person name="Wang S."/>
            <person name="Yan T."/>
            <person name="Shi P."/>
            <person name="Liu M."/>
            <person name="Fu X."/>
            <person name="Pan Q."/>
            <person name="Wang Y."/>
            <person name="Lv Z."/>
            <person name="Lu X."/>
            <person name="Zhang F."/>
            <person name="Jiang W."/>
            <person name="Ma Y."/>
            <person name="Chen M."/>
            <person name="Hao X."/>
            <person name="Li L."/>
            <person name="Tang Y."/>
            <person name="Lv G."/>
            <person name="Zhou Y."/>
            <person name="Sun X."/>
            <person name="Brodelius P.E."/>
            <person name="Rose J.K.C."/>
            <person name="Tang K."/>
        </authorList>
    </citation>
    <scope>NUCLEOTIDE SEQUENCE [LARGE SCALE GENOMIC DNA]</scope>
    <source>
        <strain evidence="8">cv. Huhao1</strain>
        <tissue evidence="7">Leaf</tissue>
    </source>
</reference>
<keyword evidence="4 5" id="KW-0067">ATP-binding</keyword>
<dbReference type="Pfam" id="PF13087">
    <property type="entry name" value="AAA_12"/>
    <property type="match status" value="1"/>
</dbReference>
<dbReference type="SUPFAM" id="SSF52540">
    <property type="entry name" value="P-loop containing nucleoside triphosphate hydrolases"/>
    <property type="match status" value="2"/>
</dbReference>
<dbReference type="GO" id="GO:0005694">
    <property type="term" value="C:chromosome"/>
    <property type="evidence" value="ECO:0007669"/>
    <property type="project" value="UniProtKB-ARBA"/>
</dbReference>
<dbReference type="GO" id="GO:0004386">
    <property type="term" value="F:helicase activity"/>
    <property type="evidence" value="ECO:0007669"/>
    <property type="project" value="UniProtKB-UniRule"/>
</dbReference>
<keyword evidence="8" id="KW-1185">Reference proteome</keyword>
<name>A0A2U1Q6X2_ARTAN</name>
<evidence type="ECO:0000313" key="7">
    <source>
        <dbReference type="EMBL" id="PWA93755.1"/>
    </source>
</evidence>